<dbReference type="Proteomes" id="UP000594263">
    <property type="component" value="Unplaced"/>
</dbReference>
<dbReference type="EnsemblPlants" id="Kaladp0748s0034.3.v1.1">
    <property type="protein sequence ID" value="Kaladp0748s0034.3.v1.1"/>
    <property type="gene ID" value="Kaladp0748s0034.v1.1"/>
</dbReference>
<dbReference type="InterPro" id="IPR000210">
    <property type="entry name" value="BTB/POZ_dom"/>
</dbReference>
<dbReference type="PROSITE" id="PS51649">
    <property type="entry name" value="NPH3"/>
    <property type="match status" value="1"/>
</dbReference>
<dbReference type="InterPro" id="IPR027356">
    <property type="entry name" value="NPH3_dom"/>
</dbReference>
<evidence type="ECO:0008006" key="8">
    <source>
        <dbReference type="Google" id="ProtNLM"/>
    </source>
</evidence>
<feature type="domain" description="BTB" evidence="4">
    <location>
        <begin position="28"/>
        <end position="98"/>
    </location>
</feature>
<dbReference type="Gramene" id="Kaladp0748s0034.2.v1.1">
    <property type="protein sequence ID" value="Kaladp0748s0034.2.v1.1"/>
    <property type="gene ID" value="Kaladp0748s0034.v1.1"/>
</dbReference>
<reference evidence="6" key="1">
    <citation type="submission" date="2021-01" db="UniProtKB">
        <authorList>
            <consortium name="EnsemblPlants"/>
        </authorList>
    </citation>
    <scope>IDENTIFICATION</scope>
</reference>
<dbReference type="AlphaFoldDB" id="A0A7N0VEJ9"/>
<keyword evidence="2" id="KW-0833">Ubl conjugation pathway</keyword>
<dbReference type="EnsemblPlants" id="Kaladp0748s0034.1.v1.1">
    <property type="protein sequence ID" value="Kaladp0748s0034.1.v1.1"/>
    <property type="gene ID" value="Kaladp0748s0034.v1.1"/>
</dbReference>
<keyword evidence="7" id="KW-1185">Reference proteome</keyword>
<evidence type="ECO:0000313" key="7">
    <source>
        <dbReference type="Proteomes" id="UP000594263"/>
    </source>
</evidence>
<evidence type="ECO:0000256" key="2">
    <source>
        <dbReference type="ARBA" id="ARBA00022786"/>
    </source>
</evidence>
<accession>A0A7N0VEJ9</accession>
<dbReference type="EnsemblPlants" id="Kaladp0748s0034.2.v1.1">
    <property type="protein sequence ID" value="Kaladp0748s0034.2.v1.1"/>
    <property type="gene ID" value="Kaladp0748s0034.v1.1"/>
</dbReference>
<dbReference type="Gramene" id="Kaladp0748s0034.3.v1.1">
    <property type="protein sequence ID" value="Kaladp0748s0034.3.v1.1"/>
    <property type="gene ID" value="Kaladp0748s0034.v1.1"/>
</dbReference>
<evidence type="ECO:0000259" key="5">
    <source>
        <dbReference type="PROSITE" id="PS51649"/>
    </source>
</evidence>
<dbReference type="SUPFAM" id="SSF54695">
    <property type="entry name" value="POZ domain"/>
    <property type="match status" value="1"/>
</dbReference>
<comment type="similarity">
    <text evidence="3">Belongs to the NPH3 family.</text>
</comment>
<evidence type="ECO:0000259" key="4">
    <source>
        <dbReference type="PROSITE" id="PS50097"/>
    </source>
</evidence>
<evidence type="ECO:0000256" key="1">
    <source>
        <dbReference type="ARBA" id="ARBA00004906"/>
    </source>
</evidence>
<protein>
    <recommendedName>
        <fullName evidence="8">NPH3 domain-containing protein</fullName>
    </recommendedName>
</protein>
<feature type="domain" description="NPH3" evidence="5">
    <location>
        <begin position="189"/>
        <end position="481"/>
    </location>
</feature>
<dbReference type="Gramene" id="Kaladp0748s0034.1.v1.1">
    <property type="protein sequence ID" value="Kaladp0748s0034.1.v1.1"/>
    <property type="gene ID" value="Kaladp0748s0034.v1.1"/>
</dbReference>
<dbReference type="InterPro" id="IPR043454">
    <property type="entry name" value="NPH3/RPT2-like"/>
</dbReference>
<dbReference type="GO" id="GO:0016567">
    <property type="term" value="P:protein ubiquitination"/>
    <property type="evidence" value="ECO:0007669"/>
    <property type="project" value="UniProtKB-UniPathway"/>
</dbReference>
<sequence>MKFMKLGSKLDTFYTAAAVRSVSSEISSDLVVEVKGCRYLLHKFPLLSKSARLQRLCAEPADRSLQPLAVQLPDFPGGPEVFELCAKFCYGMKITVSAHNIVAARCAAEYLQMTENIERGNLVQKLDAFFDACVLTGWRDAIVALQSTKDLATWSEELGITSRCCSAVSAKILANPSKVKAPGSSERKSWWAEDLSALSMDLYRRVLISVKSSGEVPSSLIGEALKVYASKWLPGESKRLNWRQGSKQILILESIIGLLPSERGSISASFLCKLLKAANMLSASPSSKAELAQRIRAQLEEASVSDLLIPCPPQEGTNTLYDVDLVLTIFKLFMLAAQSPPRTPDGYDRRKSRAAEKVNVEFQENNRSASSPASHSSKLKIAKLVDGYLQEIAKDSKLPLAKFLAVAESVSESARPDHDGLYKAVDTYLEAHPELGKSERKRLCSVLDCRRLSMEACTHAAGNEKLPLRVVVQVLFVEHSRTVSSGNHNGSQHAHLPEDTVTVLAAPSTPSCPPEDRCSRTGIKCARTSQLDEAGGKPEGDEAAADWVLGKSCMLKNLCVIPARPRKMLSRLWRVNSRVANERSQ</sequence>
<dbReference type="UniPathway" id="UPA00143"/>
<dbReference type="PROSITE" id="PS50097">
    <property type="entry name" value="BTB"/>
    <property type="match status" value="1"/>
</dbReference>
<comment type="pathway">
    <text evidence="1">Protein modification; protein ubiquitination.</text>
</comment>
<evidence type="ECO:0000256" key="3">
    <source>
        <dbReference type="PROSITE-ProRule" id="PRU00982"/>
    </source>
</evidence>
<evidence type="ECO:0000313" key="6">
    <source>
        <dbReference type="EnsemblPlants" id="Kaladp0748s0034.1.v1.1"/>
    </source>
</evidence>
<dbReference type="PANTHER" id="PTHR32370">
    <property type="entry name" value="OS12G0117600 PROTEIN"/>
    <property type="match status" value="1"/>
</dbReference>
<name>A0A7N0VEJ9_KALFE</name>
<dbReference type="InterPro" id="IPR011333">
    <property type="entry name" value="SKP1/BTB/POZ_sf"/>
</dbReference>
<dbReference type="Gene3D" id="3.30.710.10">
    <property type="entry name" value="Potassium Channel Kv1.1, Chain A"/>
    <property type="match status" value="1"/>
</dbReference>
<organism evidence="6 7">
    <name type="scientific">Kalanchoe fedtschenkoi</name>
    <name type="common">Lavender scallops</name>
    <name type="synonym">South American air plant</name>
    <dbReference type="NCBI Taxonomy" id="63787"/>
    <lineage>
        <taxon>Eukaryota</taxon>
        <taxon>Viridiplantae</taxon>
        <taxon>Streptophyta</taxon>
        <taxon>Embryophyta</taxon>
        <taxon>Tracheophyta</taxon>
        <taxon>Spermatophyta</taxon>
        <taxon>Magnoliopsida</taxon>
        <taxon>eudicotyledons</taxon>
        <taxon>Gunneridae</taxon>
        <taxon>Pentapetalae</taxon>
        <taxon>Saxifragales</taxon>
        <taxon>Crassulaceae</taxon>
        <taxon>Kalanchoe</taxon>
    </lineage>
</organism>
<dbReference type="Pfam" id="PF03000">
    <property type="entry name" value="NPH3"/>
    <property type="match status" value="1"/>
</dbReference>
<proteinExistence type="inferred from homology"/>